<dbReference type="Pfam" id="PF14391">
    <property type="entry name" value="DUF4421"/>
    <property type="match status" value="1"/>
</dbReference>
<dbReference type="InterPro" id="IPR025535">
    <property type="entry name" value="DUF4421"/>
</dbReference>
<evidence type="ECO:0000313" key="2">
    <source>
        <dbReference type="EMBL" id="WXA14061.1"/>
    </source>
</evidence>
<protein>
    <submittedName>
        <fullName evidence="2">DUF4421 family protein</fullName>
    </submittedName>
</protein>
<dbReference type="EMBL" id="CP136925">
    <property type="protein sequence ID" value="WXA14061.1"/>
    <property type="molecule type" value="Genomic_DNA"/>
</dbReference>
<dbReference type="AlphaFoldDB" id="A0AAU6P9G2"/>
<dbReference type="KEGG" id="mcaa:R3L15_04115"/>
<reference evidence="2" key="1">
    <citation type="submission" date="2023-10" db="EMBL/GenBank/DDBJ databases">
        <title>Culture-based analysis of two novel bacteria associated with mangrove crab gills.</title>
        <authorList>
            <person name="Yang X."/>
            <person name="Garuglieri E."/>
            <person name="Van Goethem M.W."/>
            <person name="Fusi M."/>
            <person name="Marasco R."/>
            <person name="Daffonchio D.G."/>
        </authorList>
    </citation>
    <scope>NUCLEOTIDE SEQUENCE</scope>
    <source>
        <strain evidence="2">UG2-1</strain>
    </source>
</reference>
<dbReference type="RefSeq" id="WP_338733398.1">
    <property type="nucleotide sequence ID" value="NZ_CP136925.1"/>
</dbReference>
<feature type="transmembrane region" description="Helical" evidence="1">
    <location>
        <begin position="21"/>
        <end position="40"/>
    </location>
</feature>
<organism evidence="2">
    <name type="scientific">Mangrovimonas cancribranchiae</name>
    <dbReference type="NCBI Taxonomy" id="3080055"/>
    <lineage>
        <taxon>Bacteria</taxon>
        <taxon>Pseudomonadati</taxon>
        <taxon>Bacteroidota</taxon>
        <taxon>Flavobacteriia</taxon>
        <taxon>Flavobacteriales</taxon>
        <taxon>Flavobacteriaceae</taxon>
        <taxon>Mangrovimonas</taxon>
    </lineage>
</organism>
<name>A0AAU6P9G2_9FLAO</name>
<keyword evidence="1" id="KW-0472">Membrane</keyword>
<keyword evidence="1" id="KW-1133">Transmembrane helix</keyword>
<accession>A0AAU6P9G2</accession>
<sequence>MPQQYYEYYSNQGQIKRYKGMGAGVLGGLLSVFVLPKNIIASCNLMPGVALINNQVVLNNDDDYRPKKPMLYKLDFTLSLGYNFKRFYVNLSYGGGTYFTNLGHGNKYHSNISNAKLAVGYKLKKKRAKH</sequence>
<gene>
    <name evidence="2" type="ORF">R3L15_04115</name>
</gene>
<evidence type="ECO:0000256" key="1">
    <source>
        <dbReference type="SAM" id="Phobius"/>
    </source>
</evidence>
<proteinExistence type="predicted"/>
<keyword evidence="1" id="KW-0812">Transmembrane</keyword>